<protein>
    <submittedName>
        <fullName evidence="1">DivIVA domain-containing protein</fullName>
    </submittedName>
</protein>
<reference evidence="1 2" key="1">
    <citation type="submission" date="2017-12" db="EMBL/GenBank/DDBJ databases">
        <title>Phylogenetic diversity of female urinary microbiome.</title>
        <authorList>
            <person name="Thomas-White K."/>
            <person name="Wolfe A.J."/>
        </authorList>
    </citation>
    <scope>NUCLEOTIDE SEQUENCE [LARGE SCALE GENOMIC DNA]</scope>
    <source>
        <strain evidence="1 2">UMB0319</strain>
    </source>
</reference>
<dbReference type="EMBL" id="PKHA01000003">
    <property type="protein sequence ID" value="PKY99007.1"/>
    <property type="molecule type" value="Genomic_DNA"/>
</dbReference>
<dbReference type="RefSeq" id="WP_006548720.1">
    <property type="nucleotide sequence ID" value="NZ_CP136961.1"/>
</dbReference>
<dbReference type="Proteomes" id="UP000234778">
    <property type="component" value="Unassembled WGS sequence"/>
</dbReference>
<name>A0A2I1KTS5_9ACTO</name>
<dbReference type="InterPro" id="IPR019932">
    <property type="entry name" value="CHP03543"/>
</dbReference>
<evidence type="ECO:0000313" key="1">
    <source>
        <dbReference type="EMBL" id="PKY99007.1"/>
    </source>
</evidence>
<comment type="caution">
    <text evidence="1">The sequence shown here is derived from an EMBL/GenBank/DDBJ whole genome shotgun (WGS) entry which is preliminary data.</text>
</comment>
<dbReference type="NCBIfam" id="TIGR03543">
    <property type="entry name" value="divI1A_rptt_fam"/>
    <property type="match status" value="1"/>
</dbReference>
<sequence length="181" mass="20334">MSDMFPKAGLMRRGYRAEQVDHYFATAHEIYDAGEVEEMDSEGVRTVAFDIVRGGYQADAVDAALDRLEAAFLQRRRADFVAEHGRQAWMDQVAELATTLYPRLLRPVGERFSPAERIGYAKQDVDALMDQVAAYFDSQAPLTASQVRGTVFSAARRSRAYDEASVDRYLARVVEVLLSVE</sequence>
<organism evidence="1 2">
    <name type="scientific">Actinomyces urogenitalis</name>
    <dbReference type="NCBI Taxonomy" id="103621"/>
    <lineage>
        <taxon>Bacteria</taxon>
        <taxon>Bacillati</taxon>
        <taxon>Actinomycetota</taxon>
        <taxon>Actinomycetes</taxon>
        <taxon>Actinomycetales</taxon>
        <taxon>Actinomycetaceae</taxon>
        <taxon>Actinomyces</taxon>
    </lineage>
</organism>
<accession>A0A2I1KTS5</accession>
<dbReference type="NCBIfam" id="TIGR03544">
    <property type="entry name" value="DivI1A_domain"/>
    <property type="match status" value="2"/>
</dbReference>
<gene>
    <name evidence="1" type="ORF">CYJ26_04685</name>
</gene>
<dbReference type="InterPro" id="IPR019933">
    <property type="entry name" value="DivIVA_domain"/>
</dbReference>
<evidence type="ECO:0000313" key="2">
    <source>
        <dbReference type="Proteomes" id="UP000234778"/>
    </source>
</evidence>
<dbReference type="AlphaFoldDB" id="A0A2I1KTS5"/>
<proteinExistence type="predicted"/>
<dbReference type="GeneID" id="81708229"/>